<organism evidence="2 3">
    <name type="scientific">Luethyella okanaganae</name>
    <dbReference type="NCBI Taxonomy" id="69372"/>
    <lineage>
        <taxon>Bacteria</taxon>
        <taxon>Bacillati</taxon>
        <taxon>Actinomycetota</taxon>
        <taxon>Actinomycetes</taxon>
        <taxon>Micrococcales</taxon>
        <taxon>Microbacteriaceae</taxon>
        <taxon>Luethyella</taxon>
    </lineage>
</organism>
<proteinExistence type="predicted"/>
<feature type="transmembrane region" description="Helical" evidence="1">
    <location>
        <begin position="219"/>
        <end position="238"/>
    </location>
</feature>
<feature type="transmembrane region" description="Helical" evidence="1">
    <location>
        <begin position="337"/>
        <end position="365"/>
    </location>
</feature>
<evidence type="ECO:0000313" key="3">
    <source>
        <dbReference type="Proteomes" id="UP001596306"/>
    </source>
</evidence>
<comment type="caution">
    <text evidence="2">The sequence shown here is derived from an EMBL/GenBank/DDBJ whole genome shotgun (WGS) entry which is preliminary data.</text>
</comment>
<gene>
    <name evidence="2" type="ORF">ACFQB0_11540</name>
</gene>
<evidence type="ECO:0000256" key="1">
    <source>
        <dbReference type="SAM" id="Phobius"/>
    </source>
</evidence>
<dbReference type="Proteomes" id="UP001596306">
    <property type="component" value="Unassembled WGS sequence"/>
</dbReference>
<feature type="transmembrane region" description="Helical" evidence="1">
    <location>
        <begin position="250"/>
        <end position="270"/>
    </location>
</feature>
<feature type="transmembrane region" description="Helical" evidence="1">
    <location>
        <begin position="410"/>
        <end position="428"/>
    </location>
</feature>
<feature type="transmembrane region" description="Helical" evidence="1">
    <location>
        <begin position="100"/>
        <end position="121"/>
    </location>
</feature>
<sequence length="481" mass="50213">MIQSTIKSPLTWIVGALALGYALYARYLADVMFGPGNVGVWDLLLETSMSPQYLTFVCLPCWLGISLLMLRKLANPPHLVRFGSGTGALRWISIQGTLRVLLLAAVVLAAASVASAGLPLPSAAAPNTIGSLFRDAGITPVLALGLQLLLVTVVLVVMQALLMVVLIATRRWSAVIVLATAIWVWSVASAVGVVPPSSAASAGWCLDVSGALREPTTAAVAYTVVAVVAAVVVVWVWSIDRRARYQTLEVSPTVVYLVGGFIITALWIAFGSPERQSAFDAVSSALFGVGQTITQLLIFCFVFVGAGVASLVRLLVVSDAERAAQLVRFGSRLRWAVGLAWGEGLRAAAAFAGLLVLAGACYVALGGQDFSQPAVGLGIWLYQILVNGTLQVVVCVWACVLAFTVGSRAWSLGVIAALLIMLIATGGMKFSPLGGGATARLDGGWADVLIATLTLTVTALALGVAFVTAHAGNTLRRKART</sequence>
<accession>A0ABW1VJF0</accession>
<keyword evidence="1" id="KW-0812">Transmembrane</keyword>
<feature type="transmembrane region" description="Helical" evidence="1">
    <location>
        <begin position="53"/>
        <end position="70"/>
    </location>
</feature>
<feature type="transmembrane region" description="Helical" evidence="1">
    <location>
        <begin position="174"/>
        <end position="194"/>
    </location>
</feature>
<feature type="transmembrane region" description="Helical" evidence="1">
    <location>
        <begin position="448"/>
        <end position="471"/>
    </location>
</feature>
<feature type="transmembrane region" description="Helical" evidence="1">
    <location>
        <begin position="12"/>
        <end position="33"/>
    </location>
</feature>
<feature type="transmembrane region" description="Helical" evidence="1">
    <location>
        <begin position="296"/>
        <end position="316"/>
    </location>
</feature>
<evidence type="ECO:0000313" key="2">
    <source>
        <dbReference type="EMBL" id="MFC6356740.1"/>
    </source>
</evidence>
<dbReference type="EMBL" id="JBHSTP010000003">
    <property type="protein sequence ID" value="MFC6356740.1"/>
    <property type="molecule type" value="Genomic_DNA"/>
</dbReference>
<feature type="transmembrane region" description="Helical" evidence="1">
    <location>
        <begin position="141"/>
        <end position="167"/>
    </location>
</feature>
<keyword evidence="1" id="KW-1133">Transmembrane helix</keyword>
<keyword evidence="3" id="KW-1185">Reference proteome</keyword>
<reference evidence="3" key="1">
    <citation type="journal article" date="2019" name="Int. J. Syst. Evol. Microbiol.">
        <title>The Global Catalogue of Microorganisms (GCM) 10K type strain sequencing project: providing services to taxonomists for standard genome sequencing and annotation.</title>
        <authorList>
            <consortium name="The Broad Institute Genomics Platform"/>
            <consortium name="The Broad Institute Genome Sequencing Center for Infectious Disease"/>
            <person name="Wu L."/>
            <person name="Ma J."/>
        </authorList>
    </citation>
    <scope>NUCLEOTIDE SEQUENCE [LARGE SCALE GENOMIC DNA]</scope>
    <source>
        <strain evidence="3">CCUG 43304</strain>
    </source>
</reference>
<keyword evidence="1" id="KW-0472">Membrane</keyword>
<dbReference type="RefSeq" id="WP_386731675.1">
    <property type="nucleotide sequence ID" value="NZ_JBHSTP010000003.1"/>
</dbReference>
<protein>
    <recommendedName>
        <fullName evidence="4">ABC-2 family transporter protein</fullName>
    </recommendedName>
</protein>
<name>A0ABW1VJF0_9MICO</name>
<feature type="transmembrane region" description="Helical" evidence="1">
    <location>
        <begin position="377"/>
        <end position="403"/>
    </location>
</feature>
<evidence type="ECO:0008006" key="4">
    <source>
        <dbReference type="Google" id="ProtNLM"/>
    </source>
</evidence>